<keyword evidence="12" id="KW-1185">Reference proteome</keyword>
<dbReference type="InterPro" id="IPR009729">
    <property type="entry name" value="Gal-3-0_sulfotransfrase"/>
</dbReference>
<keyword evidence="5" id="KW-0735">Signal-anchor</keyword>
<proteinExistence type="inferred from homology"/>
<evidence type="ECO:0000256" key="2">
    <source>
        <dbReference type="ARBA" id="ARBA00008124"/>
    </source>
</evidence>
<dbReference type="EMBL" id="FN649748">
    <property type="protein sequence ID" value="CBJ28753.1"/>
    <property type="molecule type" value="Genomic_DNA"/>
</dbReference>
<evidence type="ECO:0000256" key="10">
    <source>
        <dbReference type="SAM" id="MobiDB-lite"/>
    </source>
</evidence>
<keyword evidence="4" id="KW-0812">Transmembrane</keyword>
<gene>
    <name evidence="11" type="ORF">Esi_0119_0070</name>
</gene>
<dbReference type="EMBL" id="FN647870">
    <property type="protein sequence ID" value="CBJ28753.1"/>
    <property type="molecule type" value="Genomic_DNA"/>
</dbReference>
<protein>
    <recommendedName>
        <fullName evidence="13">Sulfotransferase domain-containing protein</fullName>
    </recommendedName>
</protein>
<organism evidence="11 12">
    <name type="scientific">Ectocarpus siliculosus</name>
    <name type="common">Brown alga</name>
    <name type="synonym">Conferva siliculosa</name>
    <dbReference type="NCBI Taxonomy" id="2880"/>
    <lineage>
        <taxon>Eukaryota</taxon>
        <taxon>Sar</taxon>
        <taxon>Stramenopiles</taxon>
        <taxon>Ochrophyta</taxon>
        <taxon>PX clade</taxon>
        <taxon>Phaeophyceae</taxon>
        <taxon>Ectocarpales</taxon>
        <taxon>Ectocarpaceae</taxon>
        <taxon>Ectocarpus</taxon>
    </lineage>
</organism>
<comment type="similarity">
    <text evidence="2">Belongs to the galactose-3-O-sulfotransferase family.</text>
</comment>
<keyword evidence="7" id="KW-0333">Golgi apparatus</keyword>
<dbReference type="PANTHER" id="PTHR14647">
    <property type="entry name" value="GALACTOSE-3-O-SULFOTRANSFERASE"/>
    <property type="match status" value="1"/>
</dbReference>
<name>D7FIC9_ECTSI</name>
<feature type="region of interest" description="Disordered" evidence="10">
    <location>
        <begin position="384"/>
        <end position="426"/>
    </location>
</feature>
<dbReference type="InParanoid" id="D7FIC9"/>
<dbReference type="Gene3D" id="3.40.50.300">
    <property type="entry name" value="P-loop containing nucleotide triphosphate hydrolases"/>
    <property type="match status" value="1"/>
</dbReference>
<feature type="compositionally biased region" description="Gly residues" evidence="10">
    <location>
        <begin position="395"/>
        <end position="404"/>
    </location>
</feature>
<evidence type="ECO:0000256" key="1">
    <source>
        <dbReference type="ARBA" id="ARBA00004323"/>
    </source>
</evidence>
<dbReference type="OrthoDB" id="514299at2759"/>
<keyword evidence="8" id="KW-0472">Membrane</keyword>
<evidence type="ECO:0000256" key="7">
    <source>
        <dbReference type="ARBA" id="ARBA00023034"/>
    </source>
</evidence>
<feature type="region of interest" description="Disordered" evidence="10">
    <location>
        <begin position="37"/>
        <end position="96"/>
    </location>
</feature>
<evidence type="ECO:0000313" key="12">
    <source>
        <dbReference type="Proteomes" id="UP000002630"/>
    </source>
</evidence>
<comment type="subcellular location">
    <subcellularLocation>
        <location evidence="1">Golgi apparatus membrane</location>
        <topology evidence="1">Single-pass type II membrane protein</topology>
    </subcellularLocation>
</comment>
<evidence type="ECO:0000256" key="3">
    <source>
        <dbReference type="ARBA" id="ARBA00022679"/>
    </source>
</evidence>
<evidence type="ECO:0000256" key="6">
    <source>
        <dbReference type="ARBA" id="ARBA00022989"/>
    </source>
</evidence>
<reference evidence="11 12" key="1">
    <citation type="journal article" date="2010" name="Nature">
        <title>The Ectocarpus genome and the independent evolution of multicellularity in brown algae.</title>
        <authorList>
            <person name="Cock J.M."/>
            <person name="Sterck L."/>
            <person name="Rouze P."/>
            <person name="Scornet D."/>
            <person name="Allen A.E."/>
            <person name="Amoutzias G."/>
            <person name="Anthouard V."/>
            <person name="Artiguenave F."/>
            <person name="Aury J.M."/>
            <person name="Badger J.H."/>
            <person name="Beszteri B."/>
            <person name="Billiau K."/>
            <person name="Bonnet E."/>
            <person name="Bothwell J.H."/>
            <person name="Bowler C."/>
            <person name="Boyen C."/>
            <person name="Brownlee C."/>
            <person name="Carrano C.J."/>
            <person name="Charrier B."/>
            <person name="Cho G.Y."/>
            <person name="Coelho S.M."/>
            <person name="Collen J."/>
            <person name="Corre E."/>
            <person name="Da Silva C."/>
            <person name="Delage L."/>
            <person name="Delaroque N."/>
            <person name="Dittami S.M."/>
            <person name="Doulbeau S."/>
            <person name="Elias M."/>
            <person name="Farnham G."/>
            <person name="Gachon C.M."/>
            <person name="Gschloessl B."/>
            <person name="Heesch S."/>
            <person name="Jabbari K."/>
            <person name="Jubin C."/>
            <person name="Kawai H."/>
            <person name="Kimura K."/>
            <person name="Kloareg B."/>
            <person name="Kupper F.C."/>
            <person name="Lang D."/>
            <person name="Le Bail A."/>
            <person name="Leblanc C."/>
            <person name="Lerouge P."/>
            <person name="Lohr M."/>
            <person name="Lopez P.J."/>
            <person name="Martens C."/>
            <person name="Maumus F."/>
            <person name="Michel G."/>
            <person name="Miranda-Saavedra D."/>
            <person name="Morales J."/>
            <person name="Moreau H."/>
            <person name="Motomura T."/>
            <person name="Nagasato C."/>
            <person name="Napoli C.A."/>
            <person name="Nelson D.R."/>
            <person name="Nyvall-Collen P."/>
            <person name="Peters A.F."/>
            <person name="Pommier C."/>
            <person name="Potin P."/>
            <person name="Poulain J."/>
            <person name="Quesneville H."/>
            <person name="Read B."/>
            <person name="Rensing S.A."/>
            <person name="Ritter A."/>
            <person name="Rousvoal S."/>
            <person name="Samanta M."/>
            <person name="Samson G."/>
            <person name="Schroeder D.C."/>
            <person name="Segurens B."/>
            <person name="Strittmatter M."/>
            <person name="Tonon T."/>
            <person name="Tregear J.W."/>
            <person name="Valentin K."/>
            <person name="von Dassow P."/>
            <person name="Yamagishi T."/>
            <person name="Van de Peer Y."/>
            <person name="Wincker P."/>
        </authorList>
    </citation>
    <scope>NUCLEOTIDE SEQUENCE [LARGE SCALE GENOMIC DNA]</scope>
    <source>
        <strain evidence="12">Ec32 / CCAP1310/4</strain>
    </source>
</reference>
<evidence type="ECO:0000256" key="5">
    <source>
        <dbReference type="ARBA" id="ARBA00022968"/>
    </source>
</evidence>
<keyword evidence="6" id="KW-1133">Transmembrane helix</keyword>
<evidence type="ECO:0000256" key="9">
    <source>
        <dbReference type="ARBA" id="ARBA00023180"/>
    </source>
</evidence>
<feature type="compositionally biased region" description="Basic and acidic residues" evidence="10">
    <location>
        <begin position="76"/>
        <end position="90"/>
    </location>
</feature>
<evidence type="ECO:0008006" key="13">
    <source>
        <dbReference type="Google" id="ProtNLM"/>
    </source>
</evidence>
<evidence type="ECO:0000256" key="4">
    <source>
        <dbReference type="ARBA" id="ARBA00022692"/>
    </source>
</evidence>
<dbReference type="PANTHER" id="PTHR14647:SF87">
    <property type="entry name" value="PUTATIVE-RELATED"/>
    <property type="match status" value="1"/>
</dbReference>
<dbReference type="Proteomes" id="UP000002630">
    <property type="component" value="Linkage Group LG23"/>
</dbReference>
<evidence type="ECO:0000313" key="11">
    <source>
        <dbReference type="EMBL" id="CBJ28753.1"/>
    </source>
</evidence>
<sequence length="426" mass="47169">MPAREARMSSARRRLVWATGLTIVVLSWLRHNFKEGKRIGGTSMRSPGDDDGINNDGSTQRTELRGVPMSDCASCGRDRGQWDESDEQQHRHQSGTGDGLVLIKSFKTGSTTLATYIAQVGHQRRSYFLHPKATGWFGRGELDSRRDKGQAFDISLRHVTPNTPYGVLEELVPGAAFVTIMRRPAERFLSLFNFRGDIKNKYKTPQALVTEIRAGRVPQGDARPFCNQLAWLMSGRDVDFTKIVDAEKARRVASEVMEEAERHGVVVLITERMTESVAVLAHLMQWDMDTIELNVGSQRVQDAGRGYFSCPAADTNNKCISAIRGCNLVDEVLYEHYERQFETLVRALPSRTSERVAAMLGGDPKAKHAMSKLDGGKFPVNCISSSPGAERRTGRGNGGGGGDGLASPESSEELYRRLHSCNGRPR</sequence>
<dbReference type="GO" id="GO:0009247">
    <property type="term" value="P:glycolipid biosynthetic process"/>
    <property type="evidence" value="ECO:0007669"/>
    <property type="project" value="InterPro"/>
</dbReference>
<evidence type="ECO:0000256" key="8">
    <source>
        <dbReference type="ARBA" id="ARBA00023136"/>
    </source>
</evidence>
<dbReference type="GO" id="GO:0001733">
    <property type="term" value="F:galactosylceramide sulfotransferase activity"/>
    <property type="evidence" value="ECO:0007669"/>
    <property type="project" value="InterPro"/>
</dbReference>
<keyword evidence="9" id="KW-0325">Glycoprotein</keyword>
<dbReference type="GO" id="GO:0000139">
    <property type="term" value="C:Golgi membrane"/>
    <property type="evidence" value="ECO:0007669"/>
    <property type="project" value="UniProtKB-SubCell"/>
</dbReference>
<dbReference type="AlphaFoldDB" id="D7FIC9"/>
<dbReference type="Pfam" id="PF06990">
    <property type="entry name" value="Gal-3-0_sulfotr"/>
    <property type="match status" value="1"/>
</dbReference>
<dbReference type="InterPro" id="IPR027417">
    <property type="entry name" value="P-loop_NTPase"/>
</dbReference>
<keyword evidence="3" id="KW-0808">Transferase</keyword>
<dbReference type="SUPFAM" id="SSF52540">
    <property type="entry name" value="P-loop containing nucleoside triphosphate hydrolases"/>
    <property type="match status" value="1"/>
</dbReference>
<accession>D7FIC9</accession>